<dbReference type="InterPro" id="IPR036046">
    <property type="entry name" value="Acylphosphatase-like_dom_sf"/>
</dbReference>
<dbReference type="PANTHER" id="PTHR10029">
    <property type="entry name" value="ACYLPHOSPHATASE"/>
    <property type="match status" value="1"/>
</dbReference>
<dbReference type="GeneTree" id="ENSGT00940000171437"/>
<dbReference type="InParanoid" id="A0A6I8PAD2"/>
<dbReference type="PROSITE" id="PS00151">
    <property type="entry name" value="ACYLPHOSPHATASE_2"/>
    <property type="match status" value="1"/>
</dbReference>
<comment type="similarity">
    <text evidence="1 8">Belongs to the acylphosphatase family.</text>
</comment>
<dbReference type="PANTHER" id="PTHR10029:SF21">
    <property type="entry name" value="ACYLPHOSPHATASE-1"/>
    <property type="match status" value="1"/>
</dbReference>
<dbReference type="OMA" id="GXRNSSH"/>
<dbReference type="Ensembl" id="ENSOANT00000074351.1">
    <property type="protein sequence ID" value="ENSOANP00000050879.1"/>
    <property type="gene ID" value="ENSOANG00000039964.1"/>
</dbReference>
<evidence type="ECO:0000256" key="7">
    <source>
        <dbReference type="PROSITE-ProRule" id="PRU00520"/>
    </source>
</evidence>
<feature type="domain" description="Acylphosphatase-like" evidence="10">
    <location>
        <begin position="21"/>
        <end position="95"/>
    </location>
</feature>
<accession>A0A6I8PAD2</accession>
<evidence type="ECO:0000256" key="5">
    <source>
        <dbReference type="ARBA" id="ARBA00041384"/>
    </source>
</evidence>
<reference evidence="11 12" key="1">
    <citation type="journal article" date="2008" name="Nature">
        <title>Genome analysis of the platypus reveals unique signatures of evolution.</title>
        <authorList>
            <person name="Warren W.C."/>
            <person name="Hillier L.W."/>
            <person name="Marshall Graves J.A."/>
            <person name="Birney E."/>
            <person name="Ponting C.P."/>
            <person name="Grutzner F."/>
            <person name="Belov K."/>
            <person name="Miller W."/>
            <person name="Clarke L."/>
            <person name="Chinwalla A.T."/>
            <person name="Yang S.P."/>
            <person name="Heger A."/>
            <person name="Locke D.P."/>
            <person name="Miethke P."/>
            <person name="Waters P.D."/>
            <person name="Veyrunes F."/>
            <person name="Fulton L."/>
            <person name="Fulton B."/>
            <person name="Graves T."/>
            <person name="Wallis J."/>
            <person name="Puente X.S."/>
            <person name="Lopez-Otin C."/>
            <person name="Ordonez G.R."/>
            <person name="Eichler E.E."/>
            <person name="Chen L."/>
            <person name="Cheng Z."/>
            <person name="Deakin J.E."/>
            <person name="Alsop A."/>
            <person name="Thompson K."/>
            <person name="Kirby P."/>
            <person name="Papenfuss A.T."/>
            <person name="Wakefield M.J."/>
            <person name="Olender T."/>
            <person name="Lancet D."/>
            <person name="Huttley G.A."/>
            <person name="Smit A.F."/>
            <person name="Pask A."/>
            <person name="Temple-Smith P."/>
            <person name="Batzer M.A."/>
            <person name="Walker J.A."/>
            <person name="Konkel M.K."/>
            <person name="Harris R.S."/>
            <person name="Whittington C.M."/>
            <person name="Wong E.S."/>
            <person name="Gemmell N.J."/>
            <person name="Buschiazzo E."/>
            <person name="Vargas Jentzsch I.M."/>
            <person name="Merkel A."/>
            <person name="Schmitz J."/>
            <person name="Zemann A."/>
            <person name="Churakov G."/>
            <person name="Kriegs J.O."/>
            <person name="Brosius J."/>
            <person name="Murchison E.P."/>
            <person name="Sachidanandam R."/>
            <person name="Smith C."/>
            <person name="Hannon G.J."/>
            <person name="Tsend-Ayush E."/>
            <person name="McMillan D."/>
            <person name="Attenborough R."/>
            <person name="Rens W."/>
            <person name="Ferguson-Smith M."/>
            <person name="Lefevre C.M."/>
            <person name="Sharp J.A."/>
            <person name="Nicholas K.R."/>
            <person name="Ray D.A."/>
            <person name="Kube M."/>
            <person name="Reinhardt R."/>
            <person name="Pringle T.H."/>
            <person name="Taylor J."/>
            <person name="Jones R.C."/>
            <person name="Nixon B."/>
            <person name="Dacheux J.L."/>
            <person name="Niwa H."/>
            <person name="Sekita Y."/>
            <person name="Huang X."/>
            <person name="Stark A."/>
            <person name="Kheradpour P."/>
            <person name="Kellis M."/>
            <person name="Flicek P."/>
            <person name="Chen Y."/>
            <person name="Webber C."/>
            <person name="Hardison R."/>
            <person name="Nelson J."/>
            <person name="Hallsworth-Pepin K."/>
            <person name="Delehaunty K."/>
            <person name="Markovic C."/>
            <person name="Minx P."/>
            <person name="Feng Y."/>
            <person name="Kremitzki C."/>
            <person name="Mitreva M."/>
            <person name="Glasscock J."/>
            <person name="Wylie T."/>
            <person name="Wohldmann P."/>
            <person name="Thiru P."/>
            <person name="Nhan M.N."/>
            <person name="Pohl C.S."/>
            <person name="Smith S.M."/>
            <person name="Hou S."/>
            <person name="Nefedov M."/>
            <person name="de Jong P.J."/>
            <person name="Renfree M.B."/>
            <person name="Mardis E.R."/>
            <person name="Wilson R.K."/>
        </authorList>
    </citation>
    <scope>NUCLEOTIDE SEQUENCE [LARGE SCALE GENOMIC DNA]</scope>
    <source>
        <strain evidence="11 12">Glennie</strain>
    </source>
</reference>
<comment type="caution">
    <text evidence="7">Lacks conserved residue(s) required for the propagation of feature annotation.</text>
</comment>
<feature type="region of interest" description="Disordered" evidence="9">
    <location>
        <begin position="41"/>
        <end position="70"/>
    </location>
</feature>
<dbReference type="InterPro" id="IPR020456">
    <property type="entry name" value="Acylphosphatase"/>
</dbReference>
<keyword evidence="12" id="KW-1185">Reference proteome</keyword>
<reference evidence="11" key="2">
    <citation type="submission" date="2025-08" db="UniProtKB">
        <authorList>
            <consortium name="Ensembl"/>
        </authorList>
    </citation>
    <scope>IDENTIFICATION</scope>
    <source>
        <strain evidence="11">Glennie</strain>
    </source>
</reference>
<evidence type="ECO:0000259" key="10">
    <source>
        <dbReference type="PROSITE" id="PS51160"/>
    </source>
</evidence>
<evidence type="ECO:0000256" key="3">
    <source>
        <dbReference type="ARBA" id="ARBA00022801"/>
    </source>
</evidence>
<evidence type="ECO:0000313" key="12">
    <source>
        <dbReference type="Proteomes" id="UP000002279"/>
    </source>
</evidence>
<evidence type="ECO:0000256" key="4">
    <source>
        <dbReference type="ARBA" id="ARBA00039183"/>
    </source>
</evidence>
<feature type="region of interest" description="Disordered" evidence="9">
    <location>
        <begin position="1"/>
        <end position="27"/>
    </location>
</feature>
<evidence type="ECO:0000256" key="6">
    <source>
        <dbReference type="ARBA" id="ARBA00047645"/>
    </source>
</evidence>
<organism evidence="11 12">
    <name type="scientific">Ornithorhynchus anatinus</name>
    <name type="common">Duckbill platypus</name>
    <dbReference type="NCBI Taxonomy" id="9258"/>
    <lineage>
        <taxon>Eukaryota</taxon>
        <taxon>Metazoa</taxon>
        <taxon>Chordata</taxon>
        <taxon>Craniata</taxon>
        <taxon>Vertebrata</taxon>
        <taxon>Euteleostomi</taxon>
        <taxon>Mammalia</taxon>
        <taxon>Monotremata</taxon>
        <taxon>Ornithorhynchidae</taxon>
        <taxon>Ornithorhynchus</taxon>
    </lineage>
</organism>
<dbReference type="Proteomes" id="UP000002279">
    <property type="component" value="Chromosome 1"/>
</dbReference>
<protein>
    <recommendedName>
        <fullName evidence="4">Acylphosphatase-1</fullName>
        <ecNumber evidence="2">3.6.1.7</ecNumber>
    </recommendedName>
    <alternativeName>
        <fullName evidence="5">Acylphosphate phosphohydrolase 1</fullName>
    </alternativeName>
</protein>
<feature type="compositionally biased region" description="Basic and acidic residues" evidence="9">
    <location>
        <begin position="57"/>
        <end position="70"/>
    </location>
</feature>
<sequence>RGSGKPPAEVSWEARGRGGGTEAEGEKLGLVGWVQNTARGTVRGQVRGPPPPAQVRKLQEWPRTRGSPDSHIEKAHFFNERSLAELDYPDFQIRK</sequence>
<dbReference type="EC" id="3.6.1.7" evidence="2"/>
<evidence type="ECO:0000256" key="1">
    <source>
        <dbReference type="ARBA" id="ARBA00005614"/>
    </source>
</evidence>
<comment type="catalytic activity">
    <reaction evidence="6">
        <text>an acyl phosphate + H2O = a carboxylate + phosphate + H(+)</text>
        <dbReference type="Rhea" id="RHEA:14965"/>
        <dbReference type="ChEBI" id="CHEBI:15377"/>
        <dbReference type="ChEBI" id="CHEBI:15378"/>
        <dbReference type="ChEBI" id="CHEBI:29067"/>
        <dbReference type="ChEBI" id="CHEBI:43474"/>
        <dbReference type="ChEBI" id="CHEBI:59918"/>
        <dbReference type="EC" id="3.6.1.7"/>
    </reaction>
</comment>
<dbReference type="Gene3D" id="3.30.70.100">
    <property type="match status" value="1"/>
</dbReference>
<evidence type="ECO:0000313" key="11">
    <source>
        <dbReference type="Ensembl" id="ENSOANP00000050879.1"/>
    </source>
</evidence>
<dbReference type="FunCoup" id="A0A6I8PAD2">
    <property type="interactions" value="92"/>
</dbReference>
<evidence type="ECO:0000256" key="8">
    <source>
        <dbReference type="RuleBase" id="RU004168"/>
    </source>
</evidence>
<proteinExistence type="inferred from homology"/>
<dbReference type="InterPro" id="IPR017968">
    <property type="entry name" value="Acylphosphatase_CS"/>
</dbReference>
<evidence type="ECO:0000256" key="2">
    <source>
        <dbReference type="ARBA" id="ARBA00012150"/>
    </source>
</evidence>
<keyword evidence="3" id="KW-0378">Hydrolase</keyword>
<dbReference type="GO" id="GO:0003998">
    <property type="term" value="F:acylphosphatase activity"/>
    <property type="evidence" value="ECO:0000318"/>
    <property type="project" value="GO_Central"/>
</dbReference>
<dbReference type="AlphaFoldDB" id="A0A6I8PAD2"/>
<dbReference type="InterPro" id="IPR001792">
    <property type="entry name" value="Acylphosphatase-like_dom"/>
</dbReference>
<evidence type="ECO:0000256" key="9">
    <source>
        <dbReference type="SAM" id="MobiDB-lite"/>
    </source>
</evidence>
<dbReference type="PROSITE" id="PS51160">
    <property type="entry name" value="ACYLPHOSPHATASE_3"/>
    <property type="match status" value="1"/>
</dbReference>
<dbReference type="SUPFAM" id="SSF54975">
    <property type="entry name" value="Acylphosphatase/BLUF domain-like"/>
    <property type="match status" value="1"/>
</dbReference>
<reference evidence="11" key="3">
    <citation type="submission" date="2025-09" db="UniProtKB">
        <authorList>
            <consortium name="Ensembl"/>
        </authorList>
    </citation>
    <scope>IDENTIFICATION</scope>
    <source>
        <strain evidence="11">Glennie</strain>
    </source>
</reference>
<dbReference type="Pfam" id="PF00708">
    <property type="entry name" value="Acylphosphatase"/>
    <property type="match status" value="1"/>
</dbReference>
<name>A0A6I8PAD2_ORNAN</name>